<dbReference type="RefSeq" id="WP_213165692.1">
    <property type="nucleotide sequence ID" value="NZ_CP058559.1"/>
</dbReference>
<protein>
    <recommendedName>
        <fullName evidence="1">RNA polymerase sigma-70 region 2 domain-containing protein</fullName>
    </recommendedName>
</protein>
<feature type="domain" description="RNA polymerase sigma-70 region 2" evidence="1">
    <location>
        <begin position="52"/>
        <end position="103"/>
    </location>
</feature>
<evidence type="ECO:0000313" key="2">
    <source>
        <dbReference type="EMBL" id="QNO15328.1"/>
    </source>
</evidence>
<dbReference type="EMBL" id="CP058559">
    <property type="protein sequence ID" value="QNO15328.1"/>
    <property type="molecule type" value="Genomic_DNA"/>
</dbReference>
<name>A0A7G9W9G6_ALKCA</name>
<dbReference type="GO" id="GO:0003700">
    <property type="term" value="F:DNA-binding transcription factor activity"/>
    <property type="evidence" value="ECO:0007669"/>
    <property type="project" value="InterPro"/>
</dbReference>
<dbReference type="GO" id="GO:0006352">
    <property type="term" value="P:DNA-templated transcription initiation"/>
    <property type="evidence" value="ECO:0007669"/>
    <property type="project" value="InterPro"/>
</dbReference>
<dbReference type="Pfam" id="PF04542">
    <property type="entry name" value="Sigma70_r2"/>
    <property type="match status" value="1"/>
</dbReference>
<accession>A0A7G9W9G6</accession>
<organism evidence="2 3">
    <name type="scientific">Alkalicella caledoniensis</name>
    <dbReference type="NCBI Taxonomy" id="2731377"/>
    <lineage>
        <taxon>Bacteria</taxon>
        <taxon>Bacillati</taxon>
        <taxon>Bacillota</taxon>
        <taxon>Clostridia</taxon>
        <taxon>Eubacteriales</taxon>
        <taxon>Proteinivoracaceae</taxon>
        <taxon>Alkalicella</taxon>
    </lineage>
</organism>
<proteinExistence type="predicted"/>
<sequence length="275" mass="32024">MDVLQRKEDDKRLKKLITAYKNGNQIALVEIFEFCEGMVERMSTKYYSIAIKRSMSIEDLKQEAYLGLLGAVNHFKVCKDNSFISYAFSAMNYQILVYIRNNSNQFVKTDVKKGFASLSSMDEALNGETDTTLGEMLPDECSEDEFHEIEKLVDNEILKKDIQMMLEDVIASDAEIALMKDIYGLDGETYSLNEICEKHNLTLKELVFKERLMVMQIRNCGKLENYLEKFDYHCKEAYKYGVQRFKDTRVSSTEYVAFMNMEGQEDLRRKVVNEE</sequence>
<evidence type="ECO:0000313" key="3">
    <source>
        <dbReference type="Proteomes" id="UP000516160"/>
    </source>
</evidence>
<dbReference type="KEGG" id="acae:HYG86_11400"/>
<gene>
    <name evidence="2" type="ORF">HYG86_11400</name>
</gene>
<dbReference type="AlphaFoldDB" id="A0A7G9W9G6"/>
<dbReference type="Gene3D" id="1.10.1740.10">
    <property type="match status" value="1"/>
</dbReference>
<keyword evidence="3" id="KW-1185">Reference proteome</keyword>
<dbReference type="Proteomes" id="UP000516160">
    <property type="component" value="Chromosome"/>
</dbReference>
<reference evidence="2 3" key="1">
    <citation type="submission" date="2020-07" db="EMBL/GenBank/DDBJ databases">
        <title>Alkalicella. sp. LB2 genome.</title>
        <authorList>
            <person name="Postec A."/>
            <person name="Quemeneur M."/>
        </authorList>
    </citation>
    <scope>NUCLEOTIDE SEQUENCE [LARGE SCALE GENOMIC DNA]</scope>
    <source>
        <strain evidence="2 3">LB2</strain>
    </source>
</reference>
<dbReference type="InterPro" id="IPR007627">
    <property type="entry name" value="RNA_pol_sigma70_r2"/>
</dbReference>
<dbReference type="SUPFAM" id="SSF88946">
    <property type="entry name" value="Sigma2 domain of RNA polymerase sigma factors"/>
    <property type="match status" value="1"/>
</dbReference>
<dbReference type="InterPro" id="IPR013325">
    <property type="entry name" value="RNA_pol_sigma_r2"/>
</dbReference>
<evidence type="ECO:0000259" key="1">
    <source>
        <dbReference type="Pfam" id="PF04542"/>
    </source>
</evidence>